<feature type="region of interest" description="Disordered" evidence="1">
    <location>
        <begin position="212"/>
        <end position="240"/>
    </location>
</feature>
<gene>
    <name evidence="2" type="ORF">X797_008777</name>
</gene>
<dbReference type="EMBL" id="JELW01000029">
    <property type="protein sequence ID" value="EXU98172.1"/>
    <property type="molecule type" value="Genomic_DNA"/>
</dbReference>
<evidence type="ECO:0000256" key="1">
    <source>
        <dbReference type="SAM" id="MobiDB-lite"/>
    </source>
</evidence>
<feature type="compositionally biased region" description="Low complexity" evidence="1">
    <location>
        <begin position="119"/>
        <end position="132"/>
    </location>
</feature>
<dbReference type="AlphaFoldDB" id="A0A0A1URP7"/>
<sequence length="253" mass="27674">MAPNLRSRDVSGIDHVWDVGTQMDPKRRTRSKVNKNFQVGKKNRQNGLCVKANTLFRRYNVDIALVMKTSDGYIGGYESKPGLAQELLRNEEVPLLLPHIIEECNYQTFQRRLRMPTHSQPSVSLSSSVAESHQTFSLHPPTSSVAASDSADSRQGNTCHGSQCDKNTPLDCLAEAALLASSHAVSARAQQNLVLKGDTNLDVAAHLLGSTNGDSNDNSLGPLSPASDEVCQPTSAPAEKSSFIWSWLRKFSR</sequence>
<accession>A0A0A1URP7</accession>
<feature type="compositionally biased region" description="Polar residues" evidence="1">
    <location>
        <begin position="212"/>
        <end position="221"/>
    </location>
</feature>
<reference evidence="2 3" key="1">
    <citation type="submission" date="2014-02" db="EMBL/GenBank/DDBJ databases">
        <title>The genome sequence of the entomopathogenic fungus Metarhizium robertsii ARSEF 2575.</title>
        <authorList>
            <person name="Giuliano Garisto Donzelli B."/>
            <person name="Roe B.A."/>
            <person name="Macmil S.L."/>
            <person name="Krasnoff S.B."/>
            <person name="Gibson D.M."/>
        </authorList>
    </citation>
    <scope>NUCLEOTIDE SEQUENCE [LARGE SCALE GENOMIC DNA]</scope>
    <source>
        <strain evidence="2 3">ARSEF 2575</strain>
    </source>
</reference>
<evidence type="ECO:0000313" key="2">
    <source>
        <dbReference type="EMBL" id="EXU98172.1"/>
    </source>
</evidence>
<feature type="compositionally biased region" description="Polar residues" evidence="1">
    <location>
        <begin position="133"/>
        <end position="142"/>
    </location>
</feature>
<feature type="region of interest" description="Disordered" evidence="1">
    <location>
        <begin position="119"/>
        <end position="161"/>
    </location>
</feature>
<dbReference type="Proteomes" id="UP000030151">
    <property type="component" value="Unassembled WGS sequence"/>
</dbReference>
<evidence type="ECO:0008006" key="4">
    <source>
        <dbReference type="Google" id="ProtNLM"/>
    </source>
</evidence>
<comment type="caution">
    <text evidence="2">The sequence shown here is derived from an EMBL/GenBank/DDBJ whole genome shotgun (WGS) entry which is preliminary data.</text>
</comment>
<protein>
    <recommendedName>
        <fullName evidence="4">MADS-box domain-containing protein</fullName>
    </recommendedName>
</protein>
<name>A0A0A1URP7_9HYPO</name>
<proteinExistence type="predicted"/>
<evidence type="ECO:0000313" key="3">
    <source>
        <dbReference type="Proteomes" id="UP000030151"/>
    </source>
</evidence>
<organism evidence="2 3">
    <name type="scientific">Metarhizium robertsii</name>
    <dbReference type="NCBI Taxonomy" id="568076"/>
    <lineage>
        <taxon>Eukaryota</taxon>
        <taxon>Fungi</taxon>
        <taxon>Dikarya</taxon>
        <taxon>Ascomycota</taxon>
        <taxon>Pezizomycotina</taxon>
        <taxon>Sordariomycetes</taxon>
        <taxon>Hypocreomycetidae</taxon>
        <taxon>Hypocreales</taxon>
        <taxon>Clavicipitaceae</taxon>
        <taxon>Metarhizium</taxon>
    </lineage>
</organism>
<dbReference type="HOGENOM" id="CLU_1098720_0_0_1"/>